<evidence type="ECO:0000313" key="4">
    <source>
        <dbReference type="Proteomes" id="UP000070412"/>
    </source>
</evidence>
<dbReference type="VEuPathDB" id="VectorBase:SSCA000159"/>
<evidence type="ECO:0000313" key="5">
    <source>
        <dbReference type="Proteomes" id="UP000616769"/>
    </source>
</evidence>
<dbReference type="GO" id="GO:0005634">
    <property type="term" value="C:nucleus"/>
    <property type="evidence" value="ECO:0007669"/>
    <property type="project" value="TreeGrafter"/>
</dbReference>
<dbReference type="InterPro" id="IPR019138">
    <property type="entry name" value="De-etiolated_protein_1_Det1"/>
</dbReference>
<dbReference type="EnsemblMetazoa" id="SSS_7526s_mrna">
    <property type="protein sequence ID" value="KAF7493688.1"/>
    <property type="gene ID" value="SSS_7526"/>
</dbReference>
<dbReference type="GO" id="GO:1990756">
    <property type="term" value="F:ubiquitin-like ligase-substrate adaptor activity"/>
    <property type="evidence" value="ECO:0007669"/>
    <property type="project" value="TreeGrafter"/>
</dbReference>
<dbReference type="EMBL" id="WVUK01000055">
    <property type="protein sequence ID" value="KAF7493688.1"/>
    <property type="molecule type" value="Genomic_DNA"/>
</dbReference>
<dbReference type="EMBL" id="JXLN01014334">
    <property type="protein sequence ID" value="KPM09976.1"/>
    <property type="molecule type" value="Genomic_DNA"/>
</dbReference>
<reference evidence="2 5" key="1">
    <citation type="journal article" date="2015" name="Parasit. Vectors">
        <title>Draft genome of the scabies mite.</title>
        <authorList>
            <person name="Rider S.D.Jr."/>
            <person name="Morgan M.S."/>
            <person name="Arlian L.G."/>
        </authorList>
    </citation>
    <scope>NUCLEOTIDE SEQUENCE [LARGE SCALE GENOMIC DNA]</scope>
    <source>
        <strain evidence="2">Arlian Lab</strain>
    </source>
</reference>
<dbReference type="Pfam" id="PF09737">
    <property type="entry name" value="Det1"/>
    <property type="match status" value="1"/>
</dbReference>
<reference evidence="3" key="4">
    <citation type="submission" date="2022-06" db="UniProtKB">
        <authorList>
            <consortium name="EnsemblMetazoa"/>
        </authorList>
    </citation>
    <scope>IDENTIFICATION</scope>
</reference>
<dbReference type="OrthoDB" id="18339at2759"/>
<dbReference type="PANTHER" id="PTHR13374">
    <property type="entry name" value="DET1 HOMOLOG DE-ETIOLATED-1 HOMOLOG"/>
    <property type="match status" value="1"/>
</dbReference>
<evidence type="ECO:0000313" key="1">
    <source>
        <dbReference type="EMBL" id="KAF7493688.1"/>
    </source>
</evidence>
<accession>A0A132AG49</accession>
<dbReference type="GO" id="GO:0031461">
    <property type="term" value="C:cullin-RING ubiquitin ligase complex"/>
    <property type="evidence" value="ECO:0007669"/>
    <property type="project" value="TreeGrafter"/>
</dbReference>
<sequence>MSSDDDDGSRRLAKIINQRKRCRQNIVFKLFDRQYGSSTNVHPFIKNNKLYQNLVPNFSVESVERPNCYFRKFTNDGRYLMGFSADATSVELYQYKGASEANELMSTISSIDTDSLRPSVENTTIRHRLFNCFFKHKHSIKVATSNQLFVRDCCLFTDDNRYMIVLSINISNDSINSFYERYQNNESISINSRNLEDYDFMLIDIDQGKITDTIKINCDKIFGTFNHGIYLYKNLFAILSIQHQSIYLFHLLPTGKFVFAQKIGRFCCEGDEVIYNNSLRNEGKSSRVNSVPAFREKSFNSLKHRILVFAFKRAQRLCEKYGSKQPLLEFYRDFDNYANLRLWKIQLIDEQHILMKYEQKKFLINKMEVNNHLKLLNLFVLYNWKKAEVFNIYSQSSPILMKAYENYFDFFRQTSMTSNASISFFNNDQIKMFLFNKINSTRHVLATLPQTAQSFIVSPYLDSSLFLYDDRLISFNEKPCLNSDMPIRFFDRTTGRLVFRLHTGQQYLVRLFQPNTFRKMINFIFHPTDPLIISIQRLNSFQYLHFHFRHFNPIASEEPIST</sequence>
<reference evidence="1" key="3">
    <citation type="submission" date="2020-01" db="EMBL/GenBank/DDBJ databases">
        <authorList>
            <person name="Korhonen P.K.K."/>
            <person name="Guangxu M.G."/>
            <person name="Wang T.W."/>
            <person name="Stroehlein A.J.S."/>
            <person name="Young N.D."/>
            <person name="Ang C.-S.A."/>
            <person name="Fernando D.W.F."/>
            <person name="Lu H.L."/>
            <person name="Taylor S.T."/>
            <person name="Ehtesham M.E.M."/>
            <person name="Najaraj S.H.N."/>
            <person name="Harsha G.H.G."/>
            <person name="Madugundu A.M."/>
            <person name="Renuse S.R."/>
            <person name="Holt D.H."/>
            <person name="Pandey A.P."/>
            <person name="Papenfuss A.P."/>
            <person name="Gasser R.B.G."/>
            <person name="Fischer K.F."/>
        </authorList>
    </citation>
    <scope>NUCLEOTIDE SEQUENCE</scope>
    <source>
        <strain evidence="1">SSS_KF_BRIS2020</strain>
    </source>
</reference>
<dbReference type="Proteomes" id="UP000070412">
    <property type="component" value="Unassembled WGS sequence"/>
</dbReference>
<reference evidence="4" key="2">
    <citation type="journal article" date="2020" name="PLoS Negl. Trop. Dis.">
        <title>High-quality nuclear genome for Sarcoptes scabiei-A critical resource for a neglected parasite.</title>
        <authorList>
            <person name="Korhonen P.K."/>
            <person name="Gasser R.B."/>
            <person name="Ma G."/>
            <person name="Wang T."/>
            <person name="Stroehlein A.J."/>
            <person name="Young N.D."/>
            <person name="Ang C.S."/>
            <person name="Fernando D.D."/>
            <person name="Lu H.C."/>
            <person name="Taylor S."/>
            <person name="Reynolds S.L."/>
            <person name="Mofiz E."/>
            <person name="Najaraj S.H."/>
            <person name="Gowda H."/>
            <person name="Madugundu A."/>
            <person name="Renuse S."/>
            <person name="Holt D."/>
            <person name="Pandey A."/>
            <person name="Papenfuss A.T."/>
            <person name="Fischer K."/>
        </authorList>
    </citation>
    <scope>NUCLEOTIDE SEQUENCE [LARGE SCALE GENOMIC DNA]</scope>
</reference>
<proteinExistence type="predicted"/>
<dbReference type="GO" id="GO:0032436">
    <property type="term" value="P:positive regulation of proteasomal ubiquitin-dependent protein catabolic process"/>
    <property type="evidence" value="ECO:0007669"/>
    <property type="project" value="TreeGrafter"/>
</dbReference>
<dbReference type="GO" id="GO:0031625">
    <property type="term" value="F:ubiquitin protein ligase binding"/>
    <property type="evidence" value="ECO:0007669"/>
    <property type="project" value="TreeGrafter"/>
</dbReference>
<dbReference type="PANTHER" id="PTHR13374:SF3">
    <property type="entry name" value="DET1 HOMOLOG"/>
    <property type="match status" value="1"/>
</dbReference>
<organism evidence="2 5">
    <name type="scientific">Sarcoptes scabiei</name>
    <name type="common">Itch mite</name>
    <name type="synonym">Acarus scabiei</name>
    <dbReference type="NCBI Taxonomy" id="52283"/>
    <lineage>
        <taxon>Eukaryota</taxon>
        <taxon>Metazoa</taxon>
        <taxon>Ecdysozoa</taxon>
        <taxon>Arthropoda</taxon>
        <taxon>Chelicerata</taxon>
        <taxon>Arachnida</taxon>
        <taxon>Acari</taxon>
        <taxon>Acariformes</taxon>
        <taxon>Sarcoptiformes</taxon>
        <taxon>Astigmata</taxon>
        <taxon>Psoroptidia</taxon>
        <taxon>Sarcoptoidea</taxon>
        <taxon>Sarcoptidae</taxon>
        <taxon>Sarcoptinae</taxon>
        <taxon>Sarcoptes</taxon>
    </lineage>
</organism>
<dbReference type="AlphaFoldDB" id="A0A132AG49"/>
<name>A0A132AG49_SARSC</name>
<dbReference type="OMA" id="ITPCLTI"/>
<evidence type="ECO:0000313" key="2">
    <source>
        <dbReference type="EMBL" id="KPM09976.1"/>
    </source>
</evidence>
<evidence type="ECO:0000313" key="3">
    <source>
        <dbReference type="EnsemblMetazoa" id="KAF7493688.1"/>
    </source>
</evidence>
<dbReference type="GO" id="GO:0016567">
    <property type="term" value="P:protein ubiquitination"/>
    <property type="evidence" value="ECO:0007669"/>
    <property type="project" value="TreeGrafter"/>
</dbReference>
<dbReference type="Proteomes" id="UP000616769">
    <property type="component" value="Unassembled WGS sequence"/>
</dbReference>
<protein>
    <submittedName>
        <fullName evidence="1">DET1 -like protein</fullName>
    </submittedName>
    <submittedName>
        <fullName evidence="2">DET1-like protein</fullName>
    </submittedName>
</protein>
<keyword evidence="4" id="KW-1185">Reference proteome</keyword>
<gene>
    <name evidence="2" type="ORF">QR98_0085220</name>
    <name evidence="1" type="ORF">SSS_7526</name>
</gene>